<dbReference type="STRING" id="3750.A0A498J6Z2"/>
<accession>A0A498J6Z2</accession>
<evidence type="ECO:0000313" key="2">
    <source>
        <dbReference type="Proteomes" id="UP000290289"/>
    </source>
</evidence>
<reference evidence="1 2" key="1">
    <citation type="submission" date="2018-10" db="EMBL/GenBank/DDBJ databases">
        <title>A high-quality apple genome assembly.</title>
        <authorList>
            <person name="Hu J."/>
        </authorList>
    </citation>
    <scope>NUCLEOTIDE SEQUENCE [LARGE SCALE GENOMIC DNA]</scope>
    <source>
        <strain evidence="2">cv. HFTH1</strain>
        <tissue evidence="1">Young leaf</tissue>
    </source>
</reference>
<sequence>MHLQTHIVDDDVFSYGQLYVALSRGVSTSTTKILVNKGELHGPQGVVTRNVVYKNILLPSNS</sequence>
<dbReference type="AlphaFoldDB" id="A0A498J6Z2"/>
<evidence type="ECO:0000313" key="1">
    <source>
        <dbReference type="EMBL" id="RXH90525.1"/>
    </source>
</evidence>
<gene>
    <name evidence="1" type="ORF">DVH24_035289</name>
</gene>
<comment type="caution">
    <text evidence="1">The sequence shown here is derived from an EMBL/GenBank/DDBJ whole genome shotgun (WGS) entry which is preliminary data.</text>
</comment>
<keyword evidence="2" id="KW-1185">Reference proteome</keyword>
<organism evidence="1 2">
    <name type="scientific">Malus domestica</name>
    <name type="common">Apple</name>
    <name type="synonym">Pyrus malus</name>
    <dbReference type="NCBI Taxonomy" id="3750"/>
    <lineage>
        <taxon>Eukaryota</taxon>
        <taxon>Viridiplantae</taxon>
        <taxon>Streptophyta</taxon>
        <taxon>Embryophyta</taxon>
        <taxon>Tracheophyta</taxon>
        <taxon>Spermatophyta</taxon>
        <taxon>Magnoliopsida</taxon>
        <taxon>eudicotyledons</taxon>
        <taxon>Gunneridae</taxon>
        <taxon>Pentapetalae</taxon>
        <taxon>rosids</taxon>
        <taxon>fabids</taxon>
        <taxon>Rosales</taxon>
        <taxon>Rosaceae</taxon>
        <taxon>Amygdaloideae</taxon>
        <taxon>Maleae</taxon>
        <taxon>Malus</taxon>
    </lineage>
</organism>
<dbReference type="EMBL" id="RDQH01000335">
    <property type="protein sequence ID" value="RXH90525.1"/>
    <property type="molecule type" value="Genomic_DNA"/>
</dbReference>
<name>A0A498J6Z2_MALDO</name>
<proteinExistence type="predicted"/>
<protein>
    <submittedName>
        <fullName evidence="1">Uncharacterized protein</fullName>
    </submittedName>
</protein>
<dbReference type="Proteomes" id="UP000290289">
    <property type="component" value="Chromosome 9"/>
</dbReference>